<organism evidence="2 3">
    <name type="scientific">Ilex paraguariensis</name>
    <name type="common">yerba mate</name>
    <dbReference type="NCBI Taxonomy" id="185542"/>
    <lineage>
        <taxon>Eukaryota</taxon>
        <taxon>Viridiplantae</taxon>
        <taxon>Streptophyta</taxon>
        <taxon>Embryophyta</taxon>
        <taxon>Tracheophyta</taxon>
        <taxon>Spermatophyta</taxon>
        <taxon>Magnoliopsida</taxon>
        <taxon>eudicotyledons</taxon>
        <taxon>Gunneridae</taxon>
        <taxon>Pentapetalae</taxon>
        <taxon>asterids</taxon>
        <taxon>campanulids</taxon>
        <taxon>Aquifoliales</taxon>
        <taxon>Aquifoliaceae</taxon>
        <taxon>Ilex</taxon>
    </lineage>
</organism>
<keyword evidence="3" id="KW-1185">Reference proteome</keyword>
<evidence type="ECO:0000313" key="3">
    <source>
        <dbReference type="Proteomes" id="UP001642360"/>
    </source>
</evidence>
<dbReference type="AlphaFoldDB" id="A0ABC8SDQ2"/>
<gene>
    <name evidence="2" type="ORF">ILEXP_LOCUS23715</name>
</gene>
<feature type="region of interest" description="Disordered" evidence="1">
    <location>
        <begin position="15"/>
        <end position="39"/>
    </location>
</feature>
<sequence>MKKISSSPIGFGLSEGPVWVDGTAPQRPTGSTNPSPGMMSEKRKAFSVLRGLSSDGVSLFHPWEEQVDRSVGLVVEQGMTEESGGGKLEMASCSTLKQSPLPMKETPLNYHPYPPPLARYEDVVACPRLFMDTLEKLHATMRTKFILNSSMSSPSSPIKLFEFGVAGVGVEEVLPTGQGTLPCSDCSKLCIFASMTLD</sequence>
<name>A0ABC8SDQ2_9AQUA</name>
<dbReference type="EMBL" id="CAUOFW020002680">
    <property type="protein sequence ID" value="CAK9155316.1"/>
    <property type="molecule type" value="Genomic_DNA"/>
</dbReference>
<accession>A0ABC8SDQ2</accession>
<proteinExistence type="predicted"/>
<reference evidence="2 3" key="1">
    <citation type="submission" date="2024-02" db="EMBL/GenBank/DDBJ databases">
        <authorList>
            <person name="Vignale AGUSTIN F."/>
            <person name="Sosa J E."/>
            <person name="Modenutti C."/>
        </authorList>
    </citation>
    <scope>NUCLEOTIDE SEQUENCE [LARGE SCALE GENOMIC DNA]</scope>
</reference>
<dbReference type="Proteomes" id="UP001642360">
    <property type="component" value="Unassembled WGS sequence"/>
</dbReference>
<evidence type="ECO:0000256" key="1">
    <source>
        <dbReference type="SAM" id="MobiDB-lite"/>
    </source>
</evidence>
<comment type="caution">
    <text evidence="2">The sequence shown here is derived from an EMBL/GenBank/DDBJ whole genome shotgun (WGS) entry which is preliminary data.</text>
</comment>
<evidence type="ECO:0000313" key="2">
    <source>
        <dbReference type="EMBL" id="CAK9155316.1"/>
    </source>
</evidence>
<feature type="compositionally biased region" description="Polar residues" evidence="1">
    <location>
        <begin position="26"/>
        <end position="35"/>
    </location>
</feature>
<protein>
    <submittedName>
        <fullName evidence="2">Uncharacterized protein</fullName>
    </submittedName>
</protein>